<evidence type="ECO:0000313" key="8">
    <source>
        <dbReference type="Proteomes" id="UP001443914"/>
    </source>
</evidence>
<comment type="similarity">
    <text evidence="2">Belongs to the plant self-incompatibility (S1) protein family.</text>
</comment>
<proteinExistence type="inferred from homology"/>
<dbReference type="Pfam" id="PF05938">
    <property type="entry name" value="Self-incomp_S1"/>
    <property type="match status" value="1"/>
</dbReference>
<gene>
    <name evidence="7" type="ORF">RND81_11G023300</name>
</gene>
<comment type="caution">
    <text evidence="7">The sequence shown here is derived from an EMBL/GenBank/DDBJ whole genome shotgun (WGS) entry which is preliminary data.</text>
</comment>
<evidence type="ECO:0000313" key="7">
    <source>
        <dbReference type="EMBL" id="KAK9675682.1"/>
    </source>
</evidence>
<dbReference type="InterPro" id="IPR010264">
    <property type="entry name" value="Self-incomp_S1"/>
</dbReference>
<accession>A0AAW1HHC6</accession>
<keyword evidence="8" id="KW-1185">Reference proteome</keyword>
<keyword evidence="5" id="KW-0732">Signal</keyword>
<keyword evidence="6" id="KW-1133">Transmembrane helix</keyword>
<dbReference type="GO" id="GO:0060320">
    <property type="term" value="P:rejection of self pollen"/>
    <property type="evidence" value="ECO:0007669"/>
    <property type="project" value="UniProtKB-KW"/>
</dbReference>
<evidence type="ECO:0000256" key="3">
    <source>
        <dbReference type="ARBA" id="ARBA00022471"/>
    </source>
</evidence>
<keyword evidence="6" id="KW-0812">Transmembrane</keyword>
<dbReference type="AlphaFoldDB" id="A0AAW1HHC6"/>
<dbReference type="EMBL" id="JBDFQZ010000011">
    <property type="protein sequence ID" value="KAK9675682.1"/>
    <property type="molecule type" value="Genomic_DNA"/>
</dbReference>
<name>A0AAW1HHC6_SAPOF</name>
<evidence type="ECO:0000256" key="4">
    <source>
        <dbReference type="ARBA" id="ARBA00022525"/>
    </source>
</evidence>
<organism evidence="7 8">
    <name type="scientific">Saponaria officinalis</name>
    <name type="common">Common soapwort</name>
    <name type="synonym">Lychnis saponaria</name>
    <dbReference type="NCBI Taxonomy" id="3572"/>
    <lineage>
        <taxon>Eukaryota</taxon>
        <taxon>Viridiplantae</taxon>
        <taxon>Streptophyta</taxon>
        <taxon>Embryophyta</taxon>
        <taxon>Tracheophyta</taxon>
        <taxon>Spermatophyta</taxon>
        <taxon>Magnoliopsida</taxon>
        <taxon>eudicotyledons</taxon>
        <taxon>Gunneridae</taxon>
        <taxon>Pentapetalae</taxon>
        <taxon>Caryophyllales</taxon>
        <taxon>Caryophyllaceae</taxon>
        <taxon>Caryophylleae</taxon>
        <taxon>Saponaria</taxon>
    </lineage>
</organism>
<feature type="transmembrane region" description="Helical" evidence="6">
    <location>
        <begin position="12"/>
        <end position="29"/>
    </location>
</feature>
<keyword evidence="6" id="KW-0472">Membrane</keyword>
<keyword evidence="4" id="KW-0964">Secreted</keyword>
<evidence type="ECO:0008006" key="9">
    <source>
        <dbReference type="Google" id="ProtNLM"/>
    </source>
</evidence>
<evidence type="ECO:0000256" key="1">
    <source>
        <dbReference type="ARBA" id="ARBA00004613"/>
    </source>
</evidence>
<reference evidence="7" key="1">
    <citation type="submission" date="2024-03" db="EMBL/GenBank/DDBJ databases">
        <title>WGS assembly of Saponaria officinalis var. Norfolk2.</title>
        <authorList>
            <person name="Jenkins J."/>
            <person name="Shu S."/>
            <person name="Grimwood J."/>
            <person name="Barry K."/>
            <person name="Goodstein D."/>
            <person name="Schmutz J."/>
            <person name="Leebens-Mack J."/>
            <person name="Osbourn A."/>
        </authorList>
    </citation>
    <scope>NUCLEOTIDE SEQUENCE [LARGE SCALE GENOMIC DNA]</scope>
    <source>
        <strain evidence="7">JIC</strain>
    </source>
</reference>
<comment type="subcellular location">
    <subcellularLocation>
        <location evidence="1">Secreted</location>
    </subcellularLocation>
</comment>
<dbReference type="GO" id="GO:0005576">
    <property type="term" value="C:extracellular region"/>
    <property type="evidence" value="ECO:0007669"/>
    <property type="project" value="UniProtKB-SubCell"/>
</dbReference>
<evidence type="ECO:0000256" key="2">
    <source>
        <dbReference type="ARBA" id="ARBA00005581"/>
    </source>
</evidence>
<evidence type="ECO:0000256" key="5">
    <source>
        <dbReference type="ARBA" id="ARBA00022729"/>
    </source>
</evidence>
<evidence type="ECO:0000256" key="6">
    <source>
        <dbReference type="SAM" id="Phobius"/>
    </source>
</evidence>
<keyword evidence="3" id="KW-0713">Self-incompatibility</keyword>
<dbReference type="Proteomes" id="UP001443914">
    <property type="component" value="Unassembled WGS sequence"/>
</dbReference>
<sequence>MGRHHLPSFNYIFVTILIITTICTIDHMARQVDGKRRHFYLKNEIWRNPPVVYRCQSGIQDSGIKELKSGQTLDYSFEDYLFLETLYFCHFYFQRKDRIFDVLTDKMEFKCILSQRPEDLYWVKCFNYHVEWVIREDGFYSRCVYFINDRCSSPPDTPSPSPLVKRHSW</sequence>
<protein>
    <recommendedName>
        <fullName evidence="9">S-protein homolog</fullName>
    </recommendedName>
</protein>